<gene>
    <name evidence="2" type="ORF">ISU07_13130</name>
</gene>
<evidence type="ECO:0000313" key="2">
    <source>
        <dbReference type="EMBL" id="MBF4764072.1"/>
    </source>
</evidence>
<dbReference type="Proteomes" id="UP000640489">
    <property type="component" value="Unassembled WGS sequence"/>
</dbReference>
<accession>A0A930VCJ8</accession>
<keyword evidence="1" id="KW-0812">Transmembrane</keyword>
<dbReference type="RefSeq" id="WP_194707250.1">
    <property type="nucleotide sequence ID" value="NZ_JADKPN010000007.1"/>
</dbReference>
<sequence>MTDARLLLGSALAVPALFLLFVLLPAGDPNIGLPMNLDALVGLGGVLVLVLGPFVWGVTGCATVVALWTRRPMPYAERLTHVVTLAVLAAFLVVLMSERTEAAIAWWLD</sequence>
<keyword evidence="1" id="KW-1133">Transmembrane helix</keyword>
<organism evidence="2 3">
    <name type="scientific">Nocardioides islandensis</name>
    <dbReference type="NCBI Taxonomy" id="433663"/>
    <lineage>
        <taxon>Bacteria</taxon>
        <taxon>Bacillati</taxon>
        <taxon>Actinomycetota</taxon>
        <taxon>Actinomycetes</taxon>
        <taxon>Propionibacteriales</taxon>
        <taxon>Nocardioidaceae</taxon>
        <taxon>Nocardioides</taxon>
    </lineage>
</organism>
<reference evidence="2" key="1">
    <citation type="submission" date="2020-11" db="EMBL/GenBank/DDBJ databases">
        <title>Nocardioides sp. nov., isolated from Soil of Cynanchum wilfordii Hemsley rhizosphere.</title>
        <authorList>
            <person name="Lee J.-S."/>
            <person name="Suh M.K."/>
            <person name="Kim J.-S."/>
        </authorList>
    </citation>
    <scope>NUCLEOTIDE SEQUENCE</scope>
    <source>
        <strain evidence="2">KCTC 19275</strain>
    </source>
</reference>
<evidence type="ECO:0000313" key="3">
    <source>
        <dbReference type="Proteomes" id="UP000640489"/>
    </source>
</evidence>
<protein>
    <submittedName>
        <fullName evidence="2">Uncharacterized protein</fullName>
    </submittedName>
</protein>
<feature type="transmembrane region" description="Helical" evidence="1">
    <location>
        <begin position="79"/>
        <end position="97"/>
    </location>
</feature>
<keyword evidence="3" id="KW-1185">Reference proteome</keyword>
<comment type="caution">
    <text evidence="2">The sequence shown here is derived from an EMBL/GenBank/DDBJ whole genome shotgun (WGS) entry which is preliminary data.</text>
</comment>
<proteinExistence type="predicted"/>
<dbReference type="AlphaFoldDB" id="A0A930VCJ8"/>
<evidence type="ECO:0000256" key="1">
    <source>
        <dbReference type="SAM" id="Phobius"/>
    </source>
</evidence>
<keyword evidence="1" id="KW-0472">Membrane</keyword>
<dbReference type="EMBL" id="JADKPN010000007">
    <property type="protein sequence ID" value="MBF4764072.1"/>
    <property type="molecule type" value="Genomic_DNA"/>
</dbReference>
<feature type="transmembrane region" description="Helical" evidence="1">
    <location>
        <begin position="39"/>
        <end position="67"/>
    </location>
</feature>
<name>A0A930VCJ8_9ACTN</name>